<accession>A0A6J4IKJ5</accession>
<dbReference type="AlphaFoldDB" id="A0A6J4IKJ5"/>
<evidence type="ECO:0000256" key="1">
    <source>
        <dbReference type="SAM" id="MobiDB-lite"/>
    </source>
</evidence>
<organism evidence="2">
    <name type="scientific">uncultured Mycobacteriales bacterium</name>
    <dbReference type="NCBI Taxonomy" id="581187"/>
    <lineage>
        <taxon>Bacteria</taxon>
        <taxon>Bacillati</taxon>
        <taxon>Actinomycetota</taxon>
        <taxon>Actinomycetes</taxon>
        <taxon>Mycobacteriales</taxon>
        <taxon>environmental samples</taxon>
    </lineage>
</organism>
<feature type="region of interest" description="Disordered" evidence="1">
    <location>
        <begin position="1"/>
        <end position="27"/>
    </location>
</feature>
<name>A0A6J4IKJ5_9ACTN</name>
<sequence>APCGRPASDSRAAARTATTGPRTSAPG</sequence>
<gene>
    <name evidence="2" type="ORF">AVDCRST_MAG41-2149</name>
</gene>
<reference evidence="2" key="1">
    <citation type="submission" date="2020-02" db="EMBL/GenBank/DDBJ databases">
        <authorList>
            <person name="Meier V. D."/>
        </authorList>
    </citation>
    <scope>NUCLEOTIDE SEQUENCE</scope>
    <source>
        <strain evidence="2">AVDCRST_MAG41</strain>
    </source>
</reference>
<feature type="non-terminal residue" evidence="2">
    <location>
        <position position="27"/>
    </location>
</feature>
<dbReference type="EMBL" id="CADCTP010000194">
    <property type="protein sequence ID" value="CAA9255404.1"/>
    <property type="molecule type" value="Genomic_DNA"/>
</dbReference>
<proteinExistence type="predicted"/>
<protein>
    <submittedName>
        <fullName evidence="2">Uncharacterized protein</fullName>
    </submittedName>
</protein>
<feature type="non-terminal residue" evidence="2">
    <location>
        <position position="1"/>
    </location>
</feature>
<evidence type="ECO:0000313" key="2">
    <source>
        <dbReference type="EMBL" id="CAA9255404.1"/>
    </source>
</evidence>